<keyword evidence="1" id="KW-0472">Membrane</keyword>
<dbReference type="GeneID" id="5184213"/>
<keyword evidence="1" id="KW-0812">Transmembrane</keyword>
<keyword evidence="3" id="KW-1185">Reference proteome</keyword>
<keyword evidence="1" id="KW-1133">Transmembrane helix</keyword>
<dbReference type="RefSeq" id="YP_001256998.1">
    <property type="nucleotide sequence ID" value="NC_009503.1"/>
</dbReference>
<feature type="transmembrane region" description="Helical" evidence="1">
    <location>
        <begin position="20"/>
        <end position="42"/>
    </location>
</feature>
<organism evidence="2 3">
    <name type="scientific">Spodoptera litura granulovirus</name>
    <dbReference type="NCBI Taxonomy" id="359919"/>
    <lineage>
        <taxon>Viruses</taxon>
        <taxon>Viruses incertae sedis</taxon>
        <taxon>Naldaviricetes</taxon>
        <taxon>Lefavirales</taxon>
        <taxon>Baculoviridae</taxon>
        <taxon>Betabaculovirus</taxon>
        <taxon>Betabaculovirus spliturae</taxon>
    </lineage>
</organism>
<gene>
    <name evidence="2" type="primary">orf47</name>
    <name evidence="2" type="ORF">SlGVgp047</name>
</gene>
<sequence length="78" mass="9356">MNTFDQLDTVVRDNFVFIKHIIYFFITVSIFIIIAILLVVFTRLDYQRKQVRQAQNETVDVRSARYLGWNEKNTNVQQ</sequence>
<evidence type="ECO:0000256" key="1">
    <source>
        <dbReference type="SAM" id="Phobius"/>
    </source>
</evidence>
<accession>A5IZP9</accession>
<name>A5IZP9_9BBAC</name>
<evidence type="ECO:0000313" key="3">
    <source>
        <dbReference type="Proteomes" id="UP000202782"/>
    </source>
</evidence>
<protein>
    <submittedName>
        <fullName evidence="2">Uncharacterized protein</fullName>
    </submittedName>
</protein>
<dbReference type="Proteomes" id="UP000202782">
    <property type="component" value="Segment"/>
</dbReference>
<dbReference type="KEGG" id="vg:5184213"/>
<reference evidence="2 3" key="1">
    <citation type="journal article" date="2008" name="J. Microbiol.">
        <title>Molecular and phylogenetic characterization of Spodoptera litura granulovirus.</title>
        <authorList>
            <person name="Wang Y."/>
            <person name="Choi J.Y."/>
            <person name="Roh J.Y."/>
            <person name="Woo S.D."/>
            <person name="Jin B.R."/>
            <person name="Je Y.H."/>
        </authorList>
    </citation>
    <scope>NUCLEOTIDE SEQUENCE [LARGE SCALE GENOMIC DNA]</scope>
    <source>
        <strain evidence="2">SlGV-K1</strain>
    </source>
</reference>
<evidence type="ECO:0000313" key="2">
    <source>
        <dbReference type="EMBL" id="ABQ51990.1"/>
    </source>
</evidence>
<proteinExistence type="predicted"/>
<dbReference type="EMBL" id="DQ288858">
    <property type="protein sequence ID" value="ABQ51990.1"/>
    <property type="molecule type" value="Genomic_DNA"/>
</dbReference>